<evidence type="ECO:0000313" key="4">
    <source>
        <dbReference type="Proteomes" id="UP000000787"/>
    </source>
</evidence>
<keyword evidence="2" id="KW-0472">Membrane</keyword>
<feature type="region of interest" description="Disordered" evidence="1">
    <location>
        <begin position="105"/>
        <end position="149"/>
    </location>
</feature>
<protein>
    <submittedName>
        <fullName evidence="3">Uncharacterized protein</fullName>
    </submittedName>
</protein>
<organism evidence="3 4">
    <name type="scientific">Herpetosiphon aurantiacus (strain ATCC 23779 / DSM 785 / 114-95)</name>
    <dbReference type="NCBI Taxonomy" id="316274"/>
    <lineage>
        <taxon>Bacteria</taxon>
        <taxon>Bacillati</taxon>
        <taxon>Chloroflexota</taxon>
        <taxon>Chloroflexia</taxon>
        <taxon>Herpetosiphonales</taxon>
        <taxon>Herpetosiphonaceae</taxon>
        <taxon>Herpetosiphon</taxon>
    </lineage>
</organism>
<evidence type="ECO:0000256" key="1">
    <source>
        <dbReference type="SAM" id="MobiDB-lite"/>
    </source>
</evidence>
<proteinExistence type="predicted"/>
<dbReference type="EMBL" id="CP000875">
    <property type="protein sequence ID" value="ABX03215.1"/>
    <property type="molecule type" value="Genomic_DNA"/>
</dbReference>
<keyword evidence="2" id="KW-0812">Transmembrane</keyword>
<dbReference type="HOGENOM" id="CLU_1747133_0_0_0"/>
<dbReference type="InParanoid" id="A9AVX7"/>
<dbReference type="Proteomes" id="UP000000787">
    <property type="component" value="Chromosome"/>
</dbReference>
<dbReference type="STRING" id="316274.Haur_0567"/>
<keyword evidence="4" id="KW-1185">Reference proteome</keyword>
<dbReference type="KEGG" id="hau:Haur_0567"/>
<dbReference type="AlphaFoldDB" id="A9AVX7"/>
<feature type="transmembrane region" description="Helical" evidence="2">
    <location>
        <begin position="6"/>
        <end position="27"/>
    </location>
</feature>
<reference evidence="3 4" key="1">
    <citation type="journal article" date="2011" name="Stand. Genomic Sci.">
        <title>Complete genome sequence of the filamentous gliding predatory bacterium Herpetosiphon aurantiacus type strain (114-95(T)).</title>
        <authorList>
            <person name="Kiss H."/>
            <person name="Nett M."/>
            <person name="Domin N."/>
            <person name="Martin K."/>
            <person name="Maresca J.A."/>
            <person name="Copeland A."/>
            <person name="Lapidus A."/>
            <person name="Lucas S."/>
            <person name="Berry K.W."/>
            <person name="Glavina Del Rio T."/>
            <person name="Dalin E."/>
            <person name="Tice H."/>
            <person name="Pitluck S."/>
            <person name="Richardson P."/>
            <person name="Bruce D."/>
            <person name="Goodwin L."/>
            <person name="Han C."/>
            <person name="Detter J.C."/>
            <person name="Schmutz J."/>
            <person name="Brettin T."/>
            <person name="Land M."/>
            <person name="Hauser L."/>
            <person name="Kyrpides N.C."/>
            <person name="Ivanova N."/>
            <person name="Goker M."/>
            <person name="Woyke T."/>
            <person name="Klenk H.P."/>
            <person name="Bryant D.A."/>
        </authorList>
    </citation>
    <scope>NUCLEOTIDE SEQUENCE [LARGE SCALE GENOMIC DNA]</scope>
    <source>
        <strain evidence="4">ATCC 23779 / DSM 785 / 114-95</strain>
    </source>
</reference>
<evidence type="ECO:0000313" key="3">
    <source>
        <dbReference type="EMBL" id="ABX03215.1"/>
    </source>
</evidence>
<evidence type="ECO:0000256" key="2">
    <source>
        <dbReference type="SAM" id="Phobius"/>
    </source>
</evidence>
<accession>A9AVX7</accession>
<sequence length="149" mass="16630">MDSLLIGAVVWLIGLTIVVMVGAWMFARGYLSVVRENVSLKAELHAVRDAAKRELAALSAQFDLAMSALRREVINARERWTIDAYALMDAQLYIQALEDTCHHHQIPLPKKPRRAGLDRPTTSPRTDEQHNGLDPIDEYLSPLNTGASL</sequence>
<keyword evidence="2" id="KW-1133">Transmembrane helix</keyword>
<name>A9AVX7_HERA2</name>
<dbReference type="BioCyc" id="HAUR316274:GHYA-576-MONOMER"/>
<gene>
    <name evidence="3" type="ordered locus">Haur_0567</name>
</gene>